<evidence type="ECO:0000259" key="2">
    <source>
        <dbReference type="Pfam" id="PF08327"/>
    </source>
</evidence>
<keyword evidence="4" id="KW-1185">Reference proteome</keyword>
<sequence>MSNDAMSIHPDAAREAVQVYQIFIKATPQAIWDAITRPEFTAQYFYGSRVETTAEVGTPFRYRAPDGETLWGDETVFESDPPRRLVVGWRSLYDEQAAAEPASRITWEIEPQDGGFCLLTATHDHLEQSPITAHNVAGAGWMMVLSGLKSVLETGSGLAA</sequence>
<dbReference type="Gene3D" id="3.30.530.20">
    <property type="match status" value="1"/>
</dbReference>
<dbReference type="InterPro" id="IPR013538">
    <property type="entry name" value="ASHA1/2-like_C"/>
</dbReference>
<evidence type="ECO:0000313" key="3">
    <source>
        <dbReference type="EMBL" id="WPR89206.1"/>
    </source>
</evidence>
<dbReference type="Pfam" id="PF08327">
    <property type="entry name" value="AHSA1"/>
    <property type="match status" value="1"/>
</dbReference>
<dbReference type="SUPFAM" id="SSF55961">
    <property type="entry name" value="Bet v1-like"/>
    <property type="match status" value="1"/>
</dbReference>
<accession>A0ABZ0SPJ8</accession>
<dbReference type="InterPro" id="IPR023393">
    <property type="entry name" value="START-like_dom_sf"/>
</dbReference>
<dbReference type="RefSeq" id="WP_320941923.1">
    <property type="nucleotide sequence ID" value="NZ_BAABEU010000001.1"/>
</dbReference>
<name>A0ABZ0SPJ8_9MICO</name>
<evidence type="ECO:0000313" key="4">
    <source>
        <dbReference type="Proteomes" id="UP001323798"/>
    </source>
</evidence>
<feature type="domain" description="Activator of Hsp90 ATPase homologue 1/2-like C-terminal" evidence="2">
    <location>
        <begin position="25"/>
        <end position="153"/>
    </location>
</feature>
<dbReference type="EMBL" id="CP139368">
    <property type="protein sequence ID" value="WPR89206.1"/>
    <property type="molecule type" value="Genomic_DNA"/>
</dbReference>
<protein>
    <submittedName>
        <fullName evidence="3">SRPBCC family protein</fullName>
    </submittedName>
</protein>
<comment type="similarity">
    <text evidence="1">Belongs to the AHA1 family.</text>
</comment>
<dbReference type="CDD" id="cd08893">
    <property type="entry name" value="SRPBCC_CalC_Aha1-like_GntR-HTH"/>
    <property type="match status" value="1"/>
</dbReference>
<dbReference type="Proteomes" id="UP001323798">
    <property type="component" value="Chromosome"/>
</dbReference>
<proteinExistence type="inferred from homology"/>
<evidence type="ECO:0000256" key="1">
    <source>
        <dbReference type="ARBA" id="ARBA00006817"/>
    </source>
</evidence>
<gene>
    <name evidence="3" type="ORF">SM116_15800</name>
</gene>
<reference evidence="3 4" key="1">
    <citation type="submission" date="2023-11" db="EMBL/GenBank/DDBJ databases">
        <title>Genome sequence of Microbacterium rhizosphaerae KACC 19337.</title>
        <authorList>
            <person name="Choi H."/>
            <person name="Kim S."/>
            <person name="Kim Y."/>
            <person name="Kwon S.-W."/>
            <person name="Heo J."/>
        </authorList>
    </citation>
    <scope>NUCLEOTIDE SEQUENCE [LARGE SCALE GENOMIC DNA]</scope>
    <source>
        <strain evidence="3 4">KACC 19337</strain>
    </source>
</reference>
<organism evidence="3 4">
    <name type="scientific">Microbacterium rhizosphaerae</name>
    <dbReference type="NCBI Taxonomy" id="1678237"/>
    <lineage>
        <taxon>Bacteria</taxon>
        <taxon>Bacillati</taxon>
        <taxon>Actinomycetota</taxon>
        <taxon>Actinomycetes</taxon>
        <taxon>Micrococcales</taxon>
        <taxon>Microbacteriaceae</taxon>
        <taxon>Microbacterium</taxon>
    </lineage>
</organism>